<dbReference type="Gene3D" id="1.10.357.10">
    <property type="entry name" value="Tetracycline Repressor, domain 2"/>
    <property type="match status" value="1"/>
</dbReference>
<dbReference type="PRINTS" id="PR00455">
    <property type="entry name" value="HTHTETR"/>
</dbReference>
<sequence length="184" mass="21124">MNNTVSSRAQLIEQCKEIVREKGIEAVSIRAIAEKSQISVGAVYNYFPNKGELLAETLGSVWGEIFHFSEDSYQFKHFTDCLAALFKSVAEGKRRYPNFFTSQALVLAFDEKNMGMAKMALYWHHIKDSLLTALDQDQRVRPAIFEEALTKQQYVDYIFDLFLNAIMKDYPAQSILKLVENSLY</sequence>
<dbReference type="SUPFAM" id="SSF46689">
    <property type="entry name" value="Homeodomain-like"/>
    <property type="match status" value="1"/>
</dbReference>
<dbReference type="PROSITE" id="PS01081">
    <property type="entry name" value="HTH_TETR_1"/>
    <property type="match status" value="1"/>
</dbReference>
<evidence type="ECO:0000313" key="4">
    <source>
        <dbReference type="EMBL" id="OJG18693.1"/>
    </source>
</evidence>
<dbReference type="PANTHER" id="PTHR43479">
    <property type="entry name" value="ACREF/ENVCD OPERON REPRESSOR-RELATED"/>
    <property type="match status" value="1"/>
</dbReference>
<evidence type="ECO:0000259" key="3">
    <source>
        <dbReference type="PROSITE" id="PS50977"/>
    </source>
</evidence>
<feature type="domain" description="HTH tetR-type" evidence="3">
    <location>
        <begin position="5"/>
        <end position="65"/>
    </location>
</feature>
<evidence type="ECO:0000313" key="5">
    <source>
        <dbReference type="Proteomes" id="UP000181884"/>
    </source>
</evidence>
<organism evidence="4 5">
    <name type="scientific">Enterococcus canis</name>
    <dbReference type="NCBI Taxonomy" id="214095"/>
    <lineage>
        <taxon>Bacteria</taxon>
        <taxon>Bacillati</taxon>
        <taxon>Bacillota</taxon>
        <taxon>Bacilli</taxon>
        <taxon>Lactobacillales</taxon>
        <taxon>Enterococcaceae</taxon>
        <taxon>Enterococcus</taxon>
    </lineage>
</organism>
<evidence type="ECO:0000256" key="2">
    <source>
        <dbReference type="PROSITE-ProRule" id="PRU00335"/>
    </source>
</evidence>
<dbReference type="InterPro" id="IPR001647">
    <property type="entry name" value="HTH_TetR"/>
</dbReference>
<name>A0A1L8RG46_9ENTE</name>
<dbReference type="InterPro" id="IPR009057">
    <property type="entry name" value="Homeodomain-like_sf"/>
</dbReference>
<dbReference type="AlphaFoldDB" id="A0A1L8RG46"/>
<gene>
    <name evidence="4" type="ORF">RU97_GL001311</name>
</gene>
<dbReference type="Pfam" id="PF00440">
    <property type="entry name" value="TetR_N"/>
    <property type="match status" value="1"/>
</dbReference>
<accession>A0A1L8RG46</accession>
<dbReference type="STRING" id="214095.RU97_GL001311"/>
<evidence type="ECO:0000256" key="1">
    <source>
        <dbReference type="ARBA" id="ARBA00023125"/>
    </source>
</evidence>
<dbReference type="InterPro" id="IPR050624">
    <property type="entry name" value="HTH-type_Tx_Regulator"/>
</dbReference>
<keyword evidence="1 2" id="KW-0238">DNA-binding</keyword>
<keyword evidence="5" id="KW-1185">Reference proteome</keyword>
<dbReference type="EMBL" id="JXKH01000003">
    <property type="protein sequence ID" value="OJG18693.1"/>
    <property type="molecule type" value="Genomic_DNA"/>
</dbReference>
<dbReference type="PANTHER" id="PTHR43479:SF22">
    <property type="entry name" value="TRANSCRIPTIONAL REGULATOR, TETR FAMILY"/>
    <property type="match status" value="1"/>
</dbReference>
<reference evidence="4 5" key="1">
    <citation type="submission" date="2014-12" db="EMBL/GenBank/DDBJ databases">
        <title>Draft genome sequences of 29 type strains of Enterococci.</title>
        <authorList>
            <person name="Zhong Z."/>
            <person name="Sun Z."/>
            <person name="Liu W."/>
            <person name="Zhang W."/>
            <person name="Zhang H."/>
        </authorList>
    </citation>
    <scope>NUCLEOTIDE SEQUENCE [LARGE SCALE GENOMIC DNA]</scope>
    <source>
        <strain evidence="4 5">DSM 17029</strain>
    </source>
</reference>
<dbReference type="InterPro" id="IPR023772">
    <property type="entry name" value="DNA-bd_HTH_TetR-type_CS"/>
</dbReference>
<dbReference type="PROSITE" id="PS50977">
    <property type="entry name" value="HTH_TETR_2"/>
    <property type="match status" value="1"/>
</dbReference>
<comment type="caution">
    <text evidence="4">The sequence shown here is derived from an EMBL/GenBank/DDBJ whole genome shotgun (WGS) entry which is preliminary data.</text>
</comment>
<proteinExistence type="predicted"/>
<dbReference type="RefSeq" id="WP_067393806.1">
    <property type="nucleotide sequence ID" value="NZ_JXKH01000003.1"/>
</dbReference>
<dbReference type="GO" id="GO:0003677">
    <property type="term" value="F:DNA binding"/>
    <property type="evidence" value="ECO:0007669"/>
    <property type="project" value="UniProtKB-UniRule"/>
</dbReference>
<protein>
    <recommendedName>
        <fullName evidence="3">HTH tetR-type domain-containing protein</fullName>
    </recommendedName>
</protein>
<feature type="DNA-binding region" description="H-T-H motif" evidence="2">
    <location>
        <begin position="28"/>
        <end position="47"/>
    </location>
</feature>
<dbReference type="Proteomes" id="UP000181884">
    <property type="component" value="Unassembled WGS sequence"/>
</dbReference>